<keyword evidence="4" id="KW-1185">Reference proteome</keyword>
<keyword evidence="2" id="KW-1133">Transmembrane helix</keyword>
<dbReference type="VEuPathDB" id="FungiDB:MYCFIDRAFT_180051"/>
<evidence type="ECO:0000313" key="4">
    <source>
        <dbReference type="Proteomes" id="UP000016932"/>
    </source>
</evidence>
<feature type="compositionally biased region" description="Basic residues" evidence="1">
    <location>
        <begin position="510"/>
        <end position="522"/>
    </location>
</feature>
<dbReference type="KEGG" id="pfj:MYCFIDRAFT_180051"/>
<reference evidence="3 4" key="1">
    <citation type="journal article" date="2012" name="PLoS Pathog.">
        <title>Diverse lifestyles and strategies of plant pathogenesis encoded in the genomes of eighteen Dothideomycetes fungi.</title>
        <authorList>
            <person name="Ohm R.A."/>
            <person name="Feau N."/>
            <person name="Henrissat B."/>
            <person name="Schoch C.L."/>
            <person name="Horwitz B.A."/>
            <person name="Barry K.W."/>
            <person name="Condon B.J."/>
            <person name="Copeland A.C."/>
            <person name="Dhillon B."/>
            <person name="Glaser F."/>
            <person name="Hesse C.N."/>
            <person name="Kosti I."/>
            <person name="LaButti K."/>
            <person name="Lindquist E.A."/>
            <person name="Lucas S."/>
            <person name="Salamov A.A."/>
            <person name="Bradshaw R.E."/>
            <person name="Ciuffetti L."/>
            <person name="Hamelin R.C."/>
            <person name="Kema G.H.J."/>
            <person name="Lawrence C."/>
            <person name="Scott J.A."/>
            <person name="Spatafora J.W."/>
            <person name="Turgeon B.G."/>
            <person name="de Wit P.J.G.M."/>
            <person name="Zhong S."/>
            <person name="Goodwin S.B."/>
            <person name="Grigoriev I.V."/>
        </authorList>
    </citation>
    <scope>NUCLEOTIDE SEQUENCE [LARGE SCALE GENOMIC DNA]</scope>
    <source>
        <strain evidence="3 4">CIRAD86</strain>
    </source>
</reference>
<accession>M2YH73</accession>
<dbReference type="GeneID" id="19334269"/>
<organism evidence="3 4">
    <name type="scientific">Pseudocercospora fijiensis (strain CIRAD86)</name>
    <name type="common">Black leaf streak disease fungus</name>
    <name type="synonym">Mycosphaerella fijiensis</name>
    <dbReference type="NCBI Taxonomy" id="383855"/>
    <lineage>
        <taxon>Eukaryota</taxon>
        <taxon>Fungi</taxon>
        <taxon>Dikarya</taxon>
        <taxon>Ascomycota</taxon>
        <taxon>Pezizomycotina</taxon>
        <taxon>Dothideomycetes</taxon>
        <taxon>Dothideomycetidae</taxon>
        <taxon>Mycosphaerellales</taxon>
        <taxon>Mycosphaerellaceae</taxon>
        <taxon>Pseudocercospora</taxon>
    </lineage>
</organism>
<name>M2YH73_PSEFD</name>
<dbReference type="HOGENOM" id="CLU_232239_0_0_1"/>
<keyword evidence="2" id="KW-0472">Membrane</keyword>
<protein>
    <submittedName>
        <fullName evidence="3">Uncharacterized protein</fullName>
    </submittedName>
</protein>
<feature type="region of interest" description="Disordered" evidence="1">
    <location>
        <begin position="501"/>
        <end position="523"/>
    </location>
</feature>
<gene>
    <name evidence="3" type="ORF">MYCFIDRAFT_180051</name>
</gene>
<dbReference type="RefSeq" id="XP_007932222.1">
    <property type="nucleotide sequence ID" value="XM_007934031.1"/>
</dbReference>
<evidence type="ECO:0000313" key="3">
    <source>
        <dbReference type="EMBL" id="EME77175.1"/>
    </source>
</evidence>
<sequence length="2111" mass="235876">MPFFTRLFSFYGNPNPSRHRGRADDAVVGVGAMVDREAGRDEVQAVVRFMQVLDSALNVIARYCEKAGVDESEVARIHVAELRHTHVVGQHLELLRVVGFEVARGLVPGHDAQSITLMITRKASQIAITIPNLVVFIISMQMHHSFVWYINRMKNDELLDTLISHKIEDSSTGVTRVLHLHVTLYGLTFCILTSLHAILHGFVSLHSISWPYMVCVTELLGEDEGEVNIVGTNKDTELMEIVRWVKMVMNSMDKKTNKRVNEARVQRDTFKMAKPDAYRRTTSPVFRSEASVIKDDGMKSFTSVSGTRSEIATPASTRPQTSYMHGFIVVSGSNSRSAIASKGYNSKVELCGIEFASMIYAYVKKYMNFMAEAGHIVNLIEEWSPRLTNANNKNGNRMTYDATKKKNSYIMARDNEWQKLSRRESRVEELCAGRDIFSMNLALCKAISLGSMTVMNLGYRRTEKASQLAAQPERTQLKAALTDGNKRLLAYLREQNSSDCESLWNNSRSTKTKPRNAPKRPRQILNGPVQKTARQPHEVQIRGLRFDMYDSEPGQAVAKHTFPTNPMGSLGLRFDMYCSKPGQAVENQNPPQDRIRKQRELFPPKYIKLPDLAKKCLGLNTLEKHLSTCARRAKQSRNTVLSETLKLAFARSLSVSSRNASSYLILRRKAFGVKHLGGTPFHECKCLVGTHVADDGLEQFPPKHIKLLDLGIDGFGDGGTPFYECKCIVSTDVAEGILKPFPPKYIRVPDLVNKRFQVKHPRGTPFQECKCIVGTHVAEGSLKLRVKVLAPDEDPTHVESSRDVVYHSYRLAFLSRRCPTAKLLLISNFNVNQNLRGLIGVWHQLLHYPSGLCELYTRVRVLLDGRGRGDVHEDDLLCEQALLCVIVHLCIDHQGDGRILVHLLRHVYHRVLGRLDSLWDRCVYMITLLYVVVFTNKIRKGTITRHECLIDTIMRAEAQHQECRAQVEIVERRIYRACRAEVKIAQHQVSRLSTRYRAQVEGLSTRCVERAELVPVWRAFDTRIMGGWDSVVLDSLESFATEDDRIQIQCQVKKNVGNNADNTGAEDDLFDNVLTSHVLRPCGTDMGFLSFVTRLERHIFILADGEAVCLAYLWMFDPFYWVKTDLILHYTQAAWEILVSSPNFHSDAEICSTPGASLDGEMEAISQIPTIDHAGDGGARYLASSVTWFQRRADHGRGESSRHRLPLWEFHERCVGSAAASHEVLSTDLTIKMPMARLLRSVVLLRYDGWVQKQLPHTGFDVKPSLNRLHPTSPSRRLAQPLIACMHERDSIVTVVDSTDGIELIDLVACSWAVEWCKLENGHAWGMSSILECIREHRDAHHSASCRLGTTNFVSKLVSDISNVPSLNIKLWRLAFCSLVGQWLVLWIILNREIVGAGGLSFLLTCPDELKQSRSRSCLAVVDPDCEADSSSGDNDGEQEGEEDEHDSNVSVLEEDLANGDAAMSSSLRPENAISGKDGISVGYVLEMLLPNKRSEQAGRRHISRTIQEATVVSKLGPILAAFGMFDVLRIMLRQTQNRVPALASFLEDRGCVPRRYVFLDGLANSESEHFDINRFVEMEFQRGSTVTTPLAAVGLRRANSEAEDFDIDFLEGMIDVVDGKGCQKGSRITILLAAVRLRLLTIACTDKRQTAIFAIGVISSTSIRRKAVTADEQLELHNLGCLERHAYFANSAHNLMASFKKSRFIARPRSSAFHRNKDDRDRIFGMADKLPVAGYPPRGKSEYYPQLTAELNSADAAQRAASSGDGGALDDIYISGDGDAWAHLGQGQIRAAWEEAGIGDDSGIGKGVESSNPCARMNEPRCHWTSDATSIYFITPSPTLATSLSVMPVGHREISLLLFPVSSLAMNPTSFSGTIWKMGFLSDMACELTWPLRSCRGARSGIVGKRKLPDFRANGLASSFLHASANLNNSGYHTMHHLSTKWSVLEAPPQYRKGHIMASASAGATQPSMLDAPRSPPSDRAPFTTEHATFTTQDAPTRRNKIQRVMVKKEDDGTAKGETVNGRHSESLWRARYGHRAFSRHVTIRLSEHAHQTLTSHALHGMAARENQTSPVLEIINGCRVETICCRFHRLYGTRAEAQVIGCSGALLRF</sequence>
<feature type="region of interest" description="Disordered" evidence="1">
    <location>
        <begin position="1961"/>
        <end position="1981"/>
    </location>
</feature>
<feature type="compositionally biased region" description="Acidic residues" evidence="1">
    <location>
        <begin position="1435"/>
        <end position="1446"/>
    </location>
</feature>
<dbReference type="Proteomes" id="UP000016932">
    <property type="component" value="Unassembled WGS sequence"/>
</dbReference>
<dbReference type="OrthoDB" id="3879699at2759"/>
<keyword evidence="2" id="KW-0812">Transmembrane</keyword>
<feature type="transmembrane region" description="Helical" evidence="2">
    <location>
        <begin position="126"/>
        <end position="150"/>
    </location>
</feature>
<dbReference type="EMBL" id="KB446567">
    <property type="protein sequence ID" value="EME77175.1"/>
    <property type="molecule type" value="Genomic_DNA"/>
</dbReference>
<proteinExistence type="predicted"/>
<evidence type="ECO:0000256" key="2">
    <source>
        <dbReference type="SAM" id="Phobius"/>
    </source>
</evidence>
<feature type="transmembrane region" description="Helical" evidence="2">
    <location>
        <begin position="182"/>
        <end position="203"/>
    </location>
</feature>
<feature type="region of interest" description="Disordered" evidence="1">
    <location>
        <begin position="1424"/>
        <end position="1450"/>
    </location>
</feature>
<evidence type="ECO:0000256" key="1">
    <source>
        <dbReference type="SAM" id="MobiDB-lite"/>
    </source>
</evidence>